<sequence>MMTPVMEDHLKHIYLLSRRKGCVRVSDVAEALSVHLSTVSKMALKLRESGYVSYEKYGQIAPTYAGLKAGKQLIGKHRMLVRLLRHAGVPEDQASEEAERLEHHLSWDSASKLEALLSLIEKNATALEHQSGVITEATSATEK</sequence>
<keyword evidence="4" id="KW-0963">Cytoplasm</keyword>
<dbReference type="GO" id="GO:0005737">
    <property type="term" value="C:cytoplasm"/>
    <property type="evidence" value="ECO:0007669"/>
    <property type="project" value="UniProtKB-SubCell"/>
</dbReference>
<dbReference type="InterPro" id="IPR050536">
    <property type="entry name" value="DtxR_MntR_Metal-Reg"/>
</dbReference>
<dbReference type="InterPro" id="IPR001367">
    <property type="entry name" value="Fe_dep_repressor"/>
</dbReference>
<gene>
    <name evidence="13" type="ORF">DX130_12865</name>
</gene>
<accession>A0A371PFD7</accession>
<dbReference type="InterPro" id="IPR036421">
    <property type="entry name" value="Fe_dep_repressor_sf"/>
</dbReference>
<dbReference type="GO" id="GO:0003700">
    <property type="term" value="F:DNA-binding transcription factor activity"/>
    <property type="evidence" value="ECO:0007669"/>
    <property type="project" value="InterPro"/>
</dbReference>
<evidence type="ECO:0000256" key="4">
    <source>
        <dbReference type="ARBA" id="ARBA00022490"/>
    </source>
</evidence>
<organism evidence="13 14">
    <name type="scientific">Paenibacillus paeoniae</name>
    <dbReference type="NCBI Taxonomy" id="2292705"/>
    <lineage>
        <taxon>Bacteria</taxon>
        <taxon>Bacillati</taxon>
        <taxon>Bacillota</taxon>
        <taxon>Bacilli</taxon>
        <taxon>Bacillales</taxon>
        <taxon>Paenibacillaceae</taxon>
        <taxon>Paenibacillus</taxon>
    </lineage>
</organism>
<evidence type="ECO:0000259" key="12">
    <source>
        <dbReference type="PROSITE" id="PS50944"/>
    </source>
</evidence>
<dbReference type="Gene3D" id="1.10.10.10">
    <property type="entry name" value="Winged helix-like DNA-binding domain superfamily/Winged helix DNA-binding domain"/>
    <property type="match status" value="1"/>
</dbReference>
<evidence type="ECO:0000256" key="6">
    <source>
        <dbReference type="ARBA" id="ARBA00023015"/>
    </source>
</evidence>
<dbReference type="RefSeq" id="WP_116046088.1">
    <property type="nucleotide sequence ID" value="NZ_QUBQ01000002.1"/>
</dbReference>
<dbReference type="GO" id="GO:0046914">
    <property type="term" value="F:transition metal ion binding"/>
    <property type="evidence" value="ECO:0007669"/>
    <property type="project" value="InterPro"/>
</dbReference>
<dbReference type="InterPro" id="IPR036390">
    <property type="entry name" value="WH_DNA-bd_sf"/>
</dbReference>
<dbReference type="SUPFAM" id="SSF46785">
    <property type="entry name" value="Winged helix' DNA-binding domain"/>
    <property type="match status" value="1"/>
</dbReference>
<evidence type="ECO:0000256" key="7">
    <source>
        <dbReference type="ARBA" id="ARBA00023125"/>
    </source>
</evidence>
<evidence type="ECO:0000256" key="9">
    <source>
        <dbReference type="ARBA" id="ARBA00023163"/>
    </source>
</evidence>
<dbReference type="Pfam" id="PF01325">
    <property type="entry name" value="Fe_dep_repress"/>
    <property type="match status" value="1"/>
</dbReference>
<keyword evidence="14" id="KW-1185">Reference proteome</keyword>
<evidence type="ECO:0000256" key="5">
    <source>
        <dbReference type="ARBA" id="ARBA00022491"/>
    </source>
</evidence>
<reference evidence="13 14" key="1">
    <citation type="submission" date="2018-08" db="EMBL/GenBank/DDBJ databases">
        <title>Paenibacillus sp. M4BSY-1, whole genome shotgun sequence.</title>
        <authorList>
            <person name="Tuo L."/>
        </authorList>
    </citation>
    <scope>NUCLEOTIDE SEQUENCE [LARGE SCALE GENOMIC DNA]</scope>
    <source>
        <strain evidence="13 14">M4BSY-1</strain>
    </source>
</reference>
<protein>
    <recommendedName>
        <fullName evidence="11">Manganese transport regulator</fullName>
    </recommendedName>
</protein>
<dbReference type="GO" id="GO:0046983">
    <property type="term" value="F:protein dimerization activity"/>
    <property type="evidence" value="ECO:0007669"/>
    <property type="project" value="InterPro"/>
</dbReference>
<dbReference type="EMBL" id="QUBQ01000002">
    <property type="protein sequence ID" value="REK74585.1"/>
    <property type="molecule type" value="Genomic_DNA"/>
</dbReference>
<keyword evidence="5" id="KW-0678">Repressor</keyword>
<dbReference type="OrthoDB" id="9791355at2"/>
<evidence type="ECO:0000256" key="2">
    <source>
        <dbReference type="ARBA" id="ARBA00007871"/>
    </source>
</evidence>
<dbReference type="GO" id="GO:0003677">
    <property type="term" value="F:DNA binding"/>
    <property type="evidence" value="ECO:0007669"/>
    <property type="project" value="UniProtKB-KW"/>
</dbReference>
<dbReference type="PANTHER" id="PTHR33238:SF11">
    <property type="entry name" value="TRANSCRIPTIONAL REGULATOR MNTR"/>
    <property type="match status" value="1"/>
</dbReference>
<evidence type="ECO:0000256" key="1">
    <source>
        <dbReference type="ARBA" id="ARBA00004496"/>
    </source>
</evidence>
<comment type="subcellular location">
    <subcellularLocation>
        <location evidence="1">Cytoplasm</location>
    </subcellularLocation>
</comment>
<dbReference type="AlphaFoldDB" id="A0A371PFD7"/>
<keyword evidence="8" id="KW-0010">Activator</keyword>
<evidence type="ECO:0000256" key="8">
    <source>
        <dbReference type="ARBA" id="ARBA00023159"/>
    </source>
</evidence>
<evidence type="ECO:0000313" key="14">
    <source>
        <dbReference type="Proteomes" id="UP000261905"/>
    </source>
</evidence>
<feature type="domain" description="HTH dtxR-type" evidence="12">
    <location>
        <begin position="2"/>
        <end position="63"/>
    </location>
</feature>
<keyword evidence="7" id="KW-0238">DNA-binding</keyword>
<proteinExistence type="inferred from homology"/>
<dbReference type="PROSITE" id="PS50944">
    <property type="entry name" value="HTH_DTXR"/>
    <property type="match status" value="1"/>
</dbReference>
<dbReference type="InterPro" id="IPR022689">
    <property type="entry name" value="Iron_dep_repressor"/>
</dbReference>
<dbReference type="SMART" id="SM00529">
    <property type="entry name" value="HTH_DTXR"/>
    <property type="match status" value="1"/>
</dbReference>
<keyword evidence="10" id="KW-0464">Manganese</keyword>
<keyword evidence="6" id="KW-0805">Transcription regulation</keyword>
<comment type="similarity">
    <text evidence="2">Belongs to the DtxR/MntR family.</text>
</comment>
<dbReference type="InterPro" id="IPR036388">
    <property type="entry name" value="WH-like_DNA-bd_sf"/>
</dbReference>
<dbReference type="Pfam" id="PF02742">
    <property type="entry name" value="Fe_dep_repr_C"/>
    <property type="match status" value="1"/>
</dbReference>
<keyword evidence="9" id="KW-0804">Transcription</keyword>
<comment type="subunit">
    <text evidence="3">Homodimer.</text>
</comment>
<comment type="caution">
    <text evidence="13">The sequence shown here is derived from an EMBL/GenBank/DDBJ whole genome shotgun (WGS) entry which is preliminary data.</text>
</comment>
<evidence type="ECO:0000256" key="11">
    <source>
        <dbReference type="ARBA" id="ARBA00032593"/>
    </source>
</evidence>
<dbReference type="SUPFAM" id="SSF47979">
    <property type="entry name" value="Iron-dependent repressor protein, dimerization domain"/>
    <property type="match status" value="1"/>
</dbReference>
<evidence type="ECO:0000256" key="3">
    <source>
        <dbReference type="ARBA" id="ARBA00011738"/>
    </source>
</evidence>
<name>A0A371PFD7_9BACL</name>
<dbReference type="Proteomes" id="UP000261905">
    <property type="component" value="Unassembled WGS sequence"/>
</dbReference>
<dbReference type="InterPro" id="IPR022687">
    <property type="entry name" value="HTH_DTXR"/>
</dbReference>
<dbReference type="PANTHER" id="PTHR33238">
    <property type="entry name" value="IRON (METAL) DEPENDENT REPRESSOR, DTXR FAMILY"/>
    <property type="match status" value="1"/>
</dbReference>
<evidence type="ECO:0000256" key="10">
    <source>
        <dbReference type="ARBA" id="ARBA00023211"/>
    </source>
</evidence>
<evidence type="ECO:0000313" key="13">
    <source>
        <dbReference type="EMBL" id="REK74585.1"/>
    </source>
</evidence>
<dbReference type="Gene3D" id="1.10.60.10">
    <property type="entry name" value="Iron dependent repressor, metal binding and dimerisation domain"/>
    <property type="match status" value="1"/>
</dbReference>